<dbReference type="InterPro" id="IPR001646">
    <property type="entry name" value="5peptide_repeat"/>
</dbReference>
<dbReference type="SUPFAM" id="SSF141571">
    <property type="entry name" value="Pentapeptide repeat-like"/>
    <property type="match status" value="1"/>
</dbReference>
<dbReference type="EMBL" id="CEKZ01000003">
    <property type="protein sequence ID" value="CEQ04031.1"/>
    <property type="molecule type" value="Genomic_DNA"/>
</dbReference>
<dbReference type="AlphaFoldDB" id="A0A0C7QKF8"/>
<dbReference type="OrthoDB" id="1751433at2"/>
<reference evidence="2" key="1">
    <citation type="submission" date="2015-01" db="EMBL/GenBank/DDBJ databases">
        <authorList>
            <person name="Aslett M.A."/>
            <person name="De Silva N."/>
        </authorList>
    </citation>
    <scope>NUCLEOTIDE SEQUENCE [LARGE SCALE GENOMIC DNA]</scope>
    <source>
        <strain evidence="2">R28058</strain>
    </source>
</reference>
<name>A0A0C7QKF8_PARSO</name>
<evidence type="ECO:0000313" key="2">
    <source>
        <dbReference type="Proteomes" id="UP000049127"/>
    </source>
</evidence>
<dbReference type="Proteomes" id="UP000049127">
    <property type="component" value="Unassembled WGS sequence"/>
</dbReference>
<dbReference type="PANTHER" id="PTHR14136">
    <property type="entry name" value="BTB_POZ DOMAIN-CONTAINING PROTEIN KCTD9"/>
    <property type="match status" value="1"/>
</dbReference>
<evidence type="ECO:0000313" key="1">
    <source>
        <dbReference type="EMBL" id="CEQ04031.1"/>
    </source>
</evidence>
<dbReference type="Gene3D" id="2.160.20.80">
    <property type="entry name" value="E3 ubiquitin-protein ligase SopA"/>
    <property type="match status" value="1"/>
</dbReference>
<sequence length="218" mass="25154">MNNKPKIEMGLKYNKAKKMDKNFMYQDLKRSNCYNTDFSNSNFNFTSLRGAHFKSCNFYGCSFKSSEIIGANLKKSKFKNAKFENTVFEGVNLEEVDFSGAKFKNVIFFNTDVTKAKSLNINSPQIKVYEKMPSIEISERLENAMKFAMENKYVKKSRTLDTKDGGINFISIIILLDNFKEKQLIDGLMLIGDRIDKEFCTLSYIIKNLEVYKSQGLL</sequence>
<gene>
    <name evidence="1" type="ORF">R28058_17641</name>
</gene>
<dbReference type="PANTHER" id="PTHR14136:SF17">
    <property type="entry name" value="BTB_POZ DOMAIN-CONTAINING PROTEIN KCTD9"/>
    <property type="match status" value="1"/>
</dbReference>
<accession>A0A0C7QKF8</accession>
<dbReference type="Pfam" id="PF00805">
    <property type="entry name" value="Pentapeptide"/>
    <property type="match status" value="2"/>
</dbReference>
<proteinExistence type="predicted"/>
<dbReference type="InterPro" id="IPR051082">
    <property type="entry name" value="Pentapeptide-BTB/POZ_domain"/>
</dbReference>
<organism evidence="1 2">
    <name type="scientific">Paraclostridium sordellii</name>
    <name type="common">Clostridium sordellii</name>
    <dbReference type="NCBI Taxonomy" id="1505"/>
    <lineage>
        <taxon>Bacteria</taxon>
        <taxon>Bacillati</taxon>
        <taxon>Bacillota</taxon>
        <taxon>Clostridia</taxon>
        <taxon>Peptostreptococcales</taxon>
        <taxon>Peptostreptococcaceae</taxon>
        <taxon>Paraclostridium</taxon>
    </lineage>
</organism>
<dbReference type="RefSeq" id="WP_055338081.1">
    <property type="nucleotide sequence ID" value="NZ_CDNF01000034.1"/>
</dbReference>
<protein>
    <submittedName>
        <fullName evidence="1">Pentapeptide repeat-containing protein</fullName>
    </submittedName>
</protein>